<dbReference type="InterPro" id="IPR012728">
    <property type="entry name" value="Pls/PosA_C"/>
</dbReference>
<dbReference type="InterPro" id="IPR009081">
    <property type="entry name" value="PP-bd_ACP"/>
</dbReference>
<reference evidence="5" key="1">
    <citation type="submission" date="2016-10" db="EMBL/GenBank/DDBJ databases">
        <authorList>
            <person name="Varghese N."/>
            <person name="Submissions S."/>
        </authorList>
    </citation>
    <scope>NUCLEOTIDE SEQUENCE [LARGE SCALE GENOMIC DNA]</scope>
    <source>
        <strain evidence="5">Gh-105</strain>
    </source>
</reference>
<organism evidence="4 5">
    <name type="scientific">Methylobacterium gossipiicola</name>
    <dbReference type="NCBI Taxonomy" id="582675"/>
    <lineage>
        <taxon>Bacteria</taxon>
        <taxon>Pseudomonadati</taxon>
        <taxon>Pseudomonadota</taxon>
        <taxon>Alphaproteobacteria</taxon>
        <taxon>Hyphomicrobiales</taxon>
        <taxon>Methylobacteriaceae</taxon>
        <taxon>Methylobacterium</taxon>
    </lineage>
</organism>
<evidence type="ECO:0000256" key="1">
    <source>
        <dbReference type="SAM" id="MobiDB-lite"/>
    </source>
</evidence>
<keyword evidence="2" id="KW-1133">Transmembrane helix</keyword>
<dbReference type="Gene3D" id="3.40.50.12780">
    <property type="entry name" value="N-terminal domain of ligase-like"/>
    <property type="match status" value="1"/>
</dbReference>
<keyword evidence="5" id="KW-1185">Reference proteome</keyword>
<name>A0A1I2X5R9_9HYPH</name>
<dbReference type="InterPro" id="IPR045851">
    <property type="entry name" value="AMP-bd_C_sf"/>
</dbReference>
<evidence type="ECO:0000313" key="5">
    <source>
        <dbReference type="Proteomes" id="UP000199229"/>
    </source>
</evidence>
<feature type="transmembrane region" description="Helical" evidence="2">
    <location>
        <begin position="1186"/>
        <end position="1211"/>
    </location>
</feature>
<protein>
    <recommendedName>
        <fullName evidence="3">Carrier domain-containing protein</fullName>
    </recommendedName>
</protein>
<dbReference type="PROSITE" id="PS00455">
    <property type="entry name" value="AMP_BINDING"/>
    <property type="match status" value="1"/>
</dbReference>
<feature type="transmembrane region" description="Helical" evidence="2">
    <location>
        <begin position="942"/>
        <end position="964"/>
    </location>
</feature>
<accession>A0A1I2X5R9</accession>
<dbReference type="SUPFAM" id="SSF56801">
    <property type="entry name" value="Acetyl-CoA synthetase-like"/>
    <property type="match status" value="1"/>
</dbReference>
<dbReference type="GO" id="GO:0031177">
    <property type="term" value="F:phosphopantetheine binding"/>
    <property type="evidence" value="ECO:0007669"/>
    <property type="project" value="TreeGrafter"/>
</dbReference>
<dbReference type="STRING" id="582675.SAMN05192565_13230"/>
<dbReference type="Pfam" id="PF13193">
    <property type="entry name" value="AMP-binding_C"/>
    <property type="match status" value="1"/>
</dbReference>
<dbReference type="Gene3D" id="3.30.300.30">
    <property type="match status" value="1"/>
</dbReference>
<dbReference type="InterPro" id="IPR025110">
    <property type="entry name" value="AMP-bd_C"/>
</dbReference>
<dbReference type="InterPro" id="IPR000873">
    <property type="entry name" value="AMP-dep_synth/lig_dom"/>
</dbReference>
<sequence>MTSLAETTGPLAGGAPANPDRPDATDLRGKAVFQGKAVLRGEARPDLIRDEVLGEIFAASAAARPDHPALVDGARTNPDGTHPALTYSEVEARAGAIARGLSHRGIGPGDVVGLWMARGPDLLVAQIGITLSGAAWLPFDAEAPADRVAVCLTDAAAKALLVSPALASQAPDAAPALTVEALLASTPADAPSPNPRALGLTPGHPAYLIYTSGSTGVPKGIVISHANICHFLRSGNALYGMRADDVVFQGASVAFDLSMEEIWVPYLVGATLFVASPAMMGDVEALPGILARARVTVLDTVPTLLAMIAGDLPTVRLVLLGGEALPEPLVARWATEGRALFNTYGPTEATVVATAAEMRAGTPVTIGGPIPNYSVYVAGENLELLGPGQPGELLIGGPGVAKGYLQRPELTAEKFIANPYASDGTDPVLYRSGDAVSLDAAGNILFHGRIDDQVKIRGFRVELGEIESRIQVLPGINQAAVVLRQDDGVDRLVAFLVPERGTEIDKGRLRHTLSEQMPPYMVPGHFEVAEVLPRLTSGKVDRKALRAAPLTVADTTGEQEPPRNETEAALLAAAAQVFGNQAFPLEGDFFADLGGHSLLAARFVGAVREVPALSAITLQDVYGRRTLRAMADALIERTGGAGAAMATRDLSFAPPSFRRRFLCGLAQAAALPFVIALATAQWLGIFVTYLLLTGGGLGFFGELVVLLLVYIGINAVTAAVAVAAKWLILGRTKPGRYPLWGAYYYRWWLAQRLTPLVHIKWLQGSPAIVFYLRLLGAKIGDDTLISDVEVGAPDLLTIGAGSSLGGRLVIANAEVVGDELVIGSVSIGADVAIGASCVIGPDTTIGDHAEIGDLTTIPTGTTVGRAEIWDGSPGAKIGTADPSRLPEPATASPRRRLAFAALYTFLLAAIPAIGLLPIFPAFYIFDQLSDSLSDFTDIDYHWYLPLLTWPTAMLMTAGTVFLIAGIRWAILPRATTGTHSIHSGFYLRKWTVALAAEVTLETLSSLFATVYMRAWYRLMGARMGQGAEISTNLGSRHDLADIGARNFVADEVVFGEEEIRRGWMHLHEVHTGARVFVGNDAVVPPGAAIPDDVLIGIKSKPPENGLMAPGDTWFGSPPIKLPARQRVDLGSDLQTYEPGLGPKIRRGVFEAFSTSFSPMLFITLAITAIDWYFYPAILAGDWGGLALSFVAVSVAIAFIQSFTVIAVKWLLMGVYKPGMRPMWSWWAMRTEAVAVLYWGLAGKVLLEHLVGTPFLPWMLRLLGVKIGKGVCMLTTDITEFDCVTIGDYATINRTSALQTHLYEDRIMKVGRVVVGEGVSVGAFSTVLYDTKVGAYARLRPLTIVMKGESIPPHSEWEGAPAVPVVHAPKAA</sequence>
<feature type="transmembrane region" description="Helical" evidence="2">
    <location>
        <begin position="668"/>
        <end position="692"/>
    </location>
</feature>
<dbReference type="CDD" id="cd05930">
    <property type="entry name" value="A_NRPS"/>
    <property type="match status" value="1"/>
</dbReference>
<dbReference type="InterPro" id="IPR020845">
    <property type="entry name" value="AMP-binding_CS"/>
</dbReference>
<dbReference type="PANTHER" id="PTHR45527">
    <property type="entry name" value="NONRIBOSOMAL PEPTIDE SYNTHETASE"/>
    <property type="match status" value="1"/>
</dbReference>
<dbReference type="SUPFAM" id="SSF51161">
    <property type="entry name" value="Trimeric LpxA-like enzymes"/>
    <property type="match status" value="3"/>
</dbReference>
<dbReference type="NCBIfam" id="TIGR01733">
    <property type="entry name" value="AA-adenyl-dom"/>
    <property type="match status" value="1"/>
</dbReference>
<dbReference type="NCBIfam" id="TIGR02353">
    <property type="entry name" value="NRPS_term_dom"/>
    <property type="match status" value="1"/>
</dbReference>
<gene>
    <name evidence="4" type="ORF">SAMN05192565_13230</name>
</gene>
<dbReference type="Pfam" id="PF00550">
    <property type="entry name" value="PP-binding"/>
    <property type="match status" value="1"/>
</dbReference>
<dbReference type="PROSITE" id="PS50075">
    <property type="entry name" value="CARRIER"/>
    <property type="match status" value="1"/>
</dbReference>
<dbReference type="InterPro" id="IPR036736">
    <property type="entry name" value="ACP-like_sf"/>
</dbReference>
<dbReference type="Pfam" id="PF00501">
    <property type="entry name" value="AMP-binding"/>
    <property type="match status" value="1"/>
</dbReference>
<feature type="region of interest" description="Disordered" evidence="1">
    <location>
        <begin position="1"/>
        <end position="26"/>
    </location>
</feature>
<dbReference type="InterPro" id="IPR010071">
    <property type="entry name" value="AA_adenyl_dom"/>
</dbReference>
<dbReference type="EMBL" id="FOPM01000032">
    <property type="protein sequence ID" value="SFH08367.1"/>
    <property type="molecule type" value="Genomic_DNA"/>
</dbReference>
<dbReference type="Gene3D" id="1.10.1200.10">
    <property type="entry name" value="ACP-like"/>
    <property type="match status" value="1"/>
</dbReference>
<dbReference type="InterPro" id="IPR001451">
    <property type="entry name" value="Hexapep"/>
</dbReference>
<proteinExistence type="predicted"/>
<dbReference type="PANTHER" id="PTHR45527:SF1">
    <property type="entry name" value="FATTY ACID SYNTHASE"/>
    <property type="match status" value="1"/>
</dbReference>
<keyword evidence="2" id="KW-0812">Transmembrane</keyword>
<dbReference type="GO" id="GO:0044550">
    <property type="term" value="P:secondary metabolite biosynthetic process"/>
    <property type="evidence" value="ECO:0007669"/>
    <property type="project" value="TreeGrafter"/>
</dbReference>
<dbReference type="GO" id="GO:0005737">
    <property type="term" value="C:cytoplasm"/>
    <property type="evidence" value="ECO:0007669"/>
    <property type="project" value="TreeGrafter"/>
</dbReference>
<dbReference type="Gene3D" id="2.160.10.10">
    <property type="entry name" value="Hexapeptide repeat proteins"/>
    <property type="match status" value="3"/>
</dbReference>
<evidence type="ECO:0000256" key="2">
    <source>
        <dbReference type="SAM" id="Phobius"/>
    </source>
</evidence>
<dbReference type="Pfam" id="PF00132">
    <property type="entry name" value="Hexapep"/>
    <property type="match status" value="1"/>
</dbReference>
<dbReference type="OrthoDB" id="9803968at2"/>
<dbReference type="GO" id="GO:0043041">
    <property type="term" value="P:amino acid activation for nonribosomal peptide biosynthetic process"/>
    <property type="evidence" value="ECO:0007669"/>
    <property type="project" value="TreeGrafter"/>
</dbReference>
<feature type="transmembrane region" description="Helical" evidence="2">
    <location>
        <begin position="704"/>
        <end position="728"/>
    </location>
</feature>
<feature type="transmembrane region" description="Helical" evidence="2">
    <location>
        <begin position="1151"/>
        <end position="1174"/>
    </location>
</feature>
<evidence type="ECO:0000259" key="3">
    <source>
        <dbReference type="PROSITE" id="PS50075"/>
    </source>
</evidence>
<feature type="transmembrane region" description="Helical" evidence="2">
    <location>
        <begin position="897"/>
        <end position="922"/>
    </location>
</feature>
<keyword evidence="2" id="KW-0472">Membrane</keyword>
<dbReference type="RefSeq" id="WP_091975006.1">
    <property type="nucleotide sequence ID" value="NZ_FOPM01000032.1"/>
</dbReference>
<dbReference type="InterPro" id="IPR042099">
    <property type="entry name" value="ANL_N_sf"/>
</dbReference>
<dbReference type="InterPro" id="IPR011004">
    <property type="entry name" value="Trimer_LpxA-like_sf"/>
</dbReference>
<dbReference type="Proteomes" id="UP000199229">
    <property type="component" value="Unassembled WGS sequence"/>
</dbReference>
<evidence type="ECO:0000313" key="4">
    <source>
        <dbReference type="EMBL" id="SFH08367.1"/>
    </source>
</evidence>
<dbReference type="SUPFAM" id="SSF47336">
    <property type="entry name" value="ACP-like"/>
    <property type="match status" value="1"/>
</dbReference>
<feature type="domain" description="Carrier" evidence="3">
    <location>
        <begin position="561"/>
        <end position="638"/>
    </location>
</feature>